<dbReference type="EMBL" id="CP028906">
    <property type="protein sequence ID" value="AWB08420.1"/>
    <property type="molecule type" value="Genomic_DNA"/>
</dbReference>
<dbReference type="Proteomes" id="UP000077405">
    <property type="component" value="Plasmid pYZ5"/>
</dbReference>
<keyword evidence="3" id="KW-1185">Reference proteome</keyword>
<gene>
    <name evidence="2" type="ORF">A6A40_25735</name>
</gene>
<accession>A0A2R4VVE5</accession>
<evidence type="ECO:0000256" key="1">
    <source>
        <dbReference type="SAM" id="SignalP"/>
    </source>
</evidence>
<keyword evidence="1" id="KW-0732">Signal</keyword>
<organism evidence="2 3">
    <name type="scientific">Azospirillum humicireducens</name>
    <dbReference type="NCBI Taxonomy" id="1226968"/>
    <lineage>
        <taxon>Bacteria</taxon>
        <taxon>Pseudomonadati</taxon>
        <taxon>Pseudomonadota</taxon>
        <taxon>Alphaproteobacteria</taxon>
        <taxon>Rhodospirillales</taxon>
        <taxon>Azospirillaceae</taxon>
        <taxon>Azospirillum</taxon>
    </lineage>
</organism>
<keyword evidence="2" id="KW-0614">Plasmid</keyword>
<evidence type="ECO:0008006" key="4">
    <source>
        <dbReference type="Google" id="ProtNLM"/>
    </source>
</evidence>
<dbReference type="OrthoDB" id="9885122at2"/>
<dbReference type="RefSeq" id="WP_108548679.1">
    <property type="nucleotide sequence ID" value="NZ_CP028906.1"/>
</dbReference>
<name>A0A2R4VVE5_9PROT</name>
<evidence type="ECO:0000313" key="3">
    <source>
        <dbReference type="Proteomes" id="UP000077405"/>
    </source>
</evidence>
<dbReference type="KEGG" id="ahu:A6A40_25735"/>
<feature type="chain" id="PRO_5015349322" description="DUF4398 domain-containing protein" evidence="1">
    <location>
        <begin position="30"/>
        <end position="123"/>
    </location>
</feature>
<evidence type="ECO:0000313" key="2">
    <source>
        <dbReference type="EMBL" id="AWB08420.1"/>
    </source>
</evidence>
<proteinExistence type="predicted"/>
<geneLocation type="plasmid" evidence="2 3">
    <name>pYZ5</name>
</geneLocation>
<protein>
    <recommendedName>
        <fullName evidence="4">DUF4398 domain-containing protein</fullName>
    </recommendedName>
</protein>
<dbReference type="AlphaFoldDB" id="A0A2R4VVE5"/>
<sequence length="123" mass="12184">MVTQKFATVAVAATLSLSALTFAAGSANAAQDAGFDSLLASTAAVQADSPTAERSERDAARTALSVARSLAAQGDTKGASAYLAYARAKLGLGSTVQDSLVGLSASGDAAARTDAIASHSSYR</sequence>
<reference evidence="2 3" key="1">
    <citation type="submission" date="2018-04" db="EMBL/GenBank/DDBJ databases">
        <title>Complete genome sequence of the nitrogen-fixing bacterium Azospirillum humicireducens type strain SgZ-5.</title>
        <authorList>
            <person name="Yu Z."/>
        </authorList>
    </citation>
    <scope>NUCLEOTIDE SEQUENCE [LARGE SCALE GENOMIC DNA]</scope>
    <source>
        <strain evidence="2 3">SgZ-5</strain>
        <plasmid evidence="2 3">pYZ5</plasmid>
    </source>
</reference>
<feature type="signal peptide" evidence="1">
    <location>
        <begin position="1"/>
        <end position="29"/>
    </location>
</feature>